<dbReference type="InterPro" id="IPR027786">
    <property type="entry name" value="Nse4/EID"/>
</dbReference>
<dbReference type="KEGG" id="soe:110800894"/>
<gene>
    <name evidence="11" type="primary">LOC110800894</name>
</gene>
<dbReference type="PANTHER" id="PTHR16140:SF0">
    <property type="entry name" value="NON-STRUCTURAL MAINTENANCE OF CHROMOSOMES ELEMENT 4"/>
    <property type="match status" value="1"/>
</dbReference>
<dbReference type="GeneID" id="110800894"/>
<dbReference type="RefSeq" id="XP_021861914.2">
    <property type="nucleotide sequence ID" value="XM_022006222.2"/>
</dbReference>
<evidence type="ECO:0000256" key="5">
    <source>
        <dbReference type="ARBA" id="ARBA00023204"/>
    </source>
</evidence>
<keyword evidence="3 7" id="KW-0227">DNA damage</keyword>
<evidence type="ECO:0000313" key="10">
    <source>
        <dbReference type="Proteomes" id="UP000813463"/>
    </source>
</evidence>
<dbReference type="Proteomes" id="UP000813463">
    <property type="component" value="Chromosome 4"/>
</dbReference>
<dbReference type="PANTHER" id="PTHR16140">
    <property type="entry name" value="NON-STRUCTURAL MAINTENANCE OF CHROMOSOMES ELEMENT 4"/>
    <property type="match status" value="1"/>
</dbReference>
<protein>
    <recommendedName>
        <fullName evidence="7">Non-structural maintenance of chromosomes element 4</fullName>
    </recommendedName>
</protein>
<feature type="region of interest" description="Disordered" evidence="8">
    <location>
        <begin position="1"/>
        <end position="56"/>
    </location>
</feature>
<dbReference type="GO" id="GO:0005634">
    <property type="term" value="C:nucleus"/>
    <property type="evidence" value="ECO:0000318"/>
    <property type="project" value="GO_Central"/>
</dbReference>
<keyword evidence="10" id="KW-1185">Reference proteome</keyword>
<name>A0A9R0J640_SPIOL</name>
<evidence type="ECO:0000256" key="2">
    <source>
        <dbReference type="ARBA" id="ARBA00008997"/>
    </source>
</evidence>
<feature type="domain" description="Non-structural maintenance of chromosome element 4 C-terminal" evidence="9">
    <location>
        <begin position="250"/>
        <end position="335"/>
    </location>
</feature>
<proteinExistence type="inferred from homology"/>
<dbReference type="GO" id="GO:0030915">
    <property type="term" value="C:Smc5-Smc6 complex"/>
    <property type="evidence" value="ECO:0000318"/>
    <property type="project" value="GO_Central"/>
</dbReference>
<evidence type="ECO:0000313" key="11">
    <source>
        <dbReference type="RefSeq" id="XP_021861914.2"/>
    </source>
</evidence>
<reference evidence="10" key="1">
    <citation type="journal article" date="2021" name="Nat. Commun.">
        <title>Genomic analyses provide insights into spinach domestication and the genetic basis of agronomic traits.</title>
        <authorList>
            <person name="Cai X."/>
            <person name="Sun X."/>
            <person name="Xu C."/>
            <person name="Sun H."/>
            <person name="Wang X."/>
            <person name="Ge C."/>
            <person name="Zhang Z."/>
            <person name="Wang Q."/>
            <person name="Fei Z."/>
            <person name="Jiao C."/>
            <person name="Wang Q."/>
        </authorList>
    </citation>
    <scope>NUCLEOTIDE SEQUENCE [LARGE SCALE GENOMIC DNA]</scope>
    <source>
        <strain evidence="10">cv. Varoflay</strain>
    </source>
</reference>
<feature type="compositionally biased region" description="Basic and acidic residues" evidence="8">
    <location>
        <begin position="1"/>
        <end position="17"/>
    </location>
</feature>
<comment type="function">
    <text evidence="7">Component of the SMC5-SMC6 complex, that promotes sister chromatid alignment after DNA damage and facilitates double-stranded DNA breaks (DSBs) repair via homologous recombination between sister chromatids.</text>
</comment>
<sequence>MTVDQPEFRPGKSDKVSRSNQQPDYFQEPPPKRPRSDRPRGGGSGGGDVDLKKVPQSTVDRRVIRSHYAFYKNLIHEEKEELFIGESNRFGKIINEVDELFENVSNTREQVADAETLLSMADTLVTTARSYLKDGLTPSDFLTSLFREFGASIGRKVGNDSVSIQWYAIGAFVCPVFKNAKGCSTMNGPMDTQLKPRKVVVRKKRTKLTGRAAKPKQVEDSDSEHQKDTEKNMRTMFDILRAEKRNKKSVRLENLILNRTSFAQTVENLFALSFLVKDGRAQITINDQGTHLVSPRNAPHQDLVSSGEVLIHHFVFRPDFKDWKLMVDSVPSGDELMPHRCQEGVPLSQSNTVPNLSPVGIPPSATTEVQSSRKTMTSEL</sequence>
<keyword evidence="5 7" id="KW-0234">DNA repair</keyword>
<feature type="region of interest" description="Disordered" evidence="8">
    <location>
        <begin position="345"/>
        <end position="380"/>
    </location>
</feature>
<evidence type="ECO:0000256" key="8">
    <source>
        <dbReference type="SAM" id="MobiDB-lite"/>
    </source>
</evidence>
<feature type="compositionally biased region" description="Polar residues" evidence="8">
    <location>
        <begin position="364"/>
        <end position="380"/>
    </location>
</feature>
<evidence type="ECO:0000256" key="1">
    <source>
        <dbReference type="ARBA" id="ARBA00004123"/>
    </source>
</evidence>
<organism evidence="10 11">
    <name type="scientific">Spinacia oleracea</name>
    <name type="common">Spinach</name>
    <dbReference type="NCBI Taxonomy" id="3562"/>
    <lineage>
        <taxon>Eukaryota</taxon>
        <taxon>Viridiplantae</taxon>
        <taxon>Streptophyta</taxon>
        <taxon>Embryophyta</taxon>
        <taxon>Tracheophyta</taxon>
        <taxon>Spermatophyta</taxon>
        <taxon>Magnoliopsida</taxon>
        <taxon>eudicotyledons</taxon>
        <taxon>Gunneridae</taxon>
        <taxon>Pentapetalae</taxon>
        <taxon>Caryophyllales</taxon>
        <taxon>Chenopodiaceae</taxon>
        <taxon>Chenopodioideae</taxon>
        <taxon>Anserineae</taxon>
        <taxon>Spinacia</taxon>
    </lineage>
</organism>
<evidence type="ECO:0000256" key="7">
    <source>
        <dbReference type="RuleBase" id="RU365071"/>
    </source>
</evidence>
<evidence type="ECO:0000256" key="6">
    <source>
        <dbReference type="ARBA" id="ARBA00023242"/>
    </source>
</evidence>
<evidence type="ECO:0000259" key="9">
    <source>
        <dbReference type="Pfam" id="PF08743"/>
    </source>
</evidence>
<dbReference type="GO" id="GO:0006281">
    <property type="term" value="P:DNA repair"/>
    <property type="evidence" value="ECO:0000318"/>
    <property type="project" value="GO_Central"/>
</dbReference>
<reference evidence="11" key="2">
    <citation type="submission" date="2025-08" db="UniProtKB">
        <authorList>
            <consortium name="RefSeq"/>
        </authorList>
    </citation>
    <scope>IDENTIFICATION</scope>
    <source>
        <tissue evidence="11">Leaf</tissue>
    </source>
</reference>
<evidence type="ECO:0000256" key="3">
    <source>
        <dbReference type="ARBA" id="ARBA00022763"/>
    </source>
</evidence>
<feature type="compositionally biased region" description="Basic and acidic residues" evidence="8">
    <location>
        <begin position="30"/>
        <end position="40"/>
    </location>
</feature>
<feature type="region of interest" description="Disordered" evidence="8">
    <location>
        <begin position="205"/>
        <end position="231"/>
    </location>
</feature>
<comment type="similarity">
    <text evidence="2 7">Belongs to the NSE4 family.</text>
</comment>
<dbReference type="InterPro" id="IPR014854">
    <property type="entry name" value="Nse4_C"/>
</dbReference>
<evidence type="ECO:0000256" key="4">
    <source>
        <dbReference type="ARBA" id="ARBA00023172"/>
    </source>
</evidence>
<feature type="compositionally biased region" description="Basic and acidic residues" evidence="8">
    <location>
        <begin position="216"/>
        <end position="231"/>
    </location>
</feature>
<comment type="subunit">
    <text evidence="7">Component of the SMC5-SMC6 complex.</text>
</comment>
<dbReference type="GO" id="GO:0006310">
    <property type="term" value="P:DNA recombination"/>
    <property type="evidence" value="ECO:0007669"/>
    <property type="project" value="UniProtKB-UniRule"/>
</dbReference>
<keyword evidence="4 7" id="KW-0233">DNA recombination</keyword>
<comment type="subcellular location">
    <subcellularLocation>
        <location evidence="1 7">Nucleus</location>
    </subcellularLocation>
</comment>
<keyword evidence="6 7" id="KW-0539">Nucleus</keyword>
<accession>A0A9R0J640</accession>
<dbReference type="Pfam" id="PF08743">
    <property type="entry name" value="Nse4_C"/>
    <property type="match status" value="1"/>
</dbReference>
<dbReference type="AlphaFoldDB" id="A0A9R0J640"/>